<sequence>MTKNMLYVMAAVMAGFVSLSMSACSVDYDGNNENDADLIGTWDAISQQYYADNEGYGKPGPAGGYWVITARTITEYQQVNAVASTTAGYTFDGRRLTIDGRTACEVVTLTQRQMLLRKQVQQGKYQEITFKRR</sequence>
<proteinExistence type="predicted"/>
<organism evidence="2 3">
    <name type="scientific">Xylanibacter ruminicola</name>
    <name type="common">Prevotella ruminicola</name>
    <dbReference type="NCBI Taxonomy" id="839"/>
    <lineage>
        <taxon>Bacteria</taxon>
        <taxon>Pseudomonadati</taxon>
        <taxon>Bacteroidota</taxon>
        <taxon>Bacteroidia</taxon>
        <taxon>Bacteroidales</taxon>
        <taxon>Prevotellaceae</taxon>
        <taxon>Xylanibacter</taxon>
    </lineage>
</organism>
<evidence type="ECO:0000313" key="3">
    <source>
        <dbReference type="Proteomes" id="UP000184280"/>
    </source>
</evidence>
<feature type="chain" id="PRO_5009927991" description="Lipocalin-like domain-containing protein" evidence="1">
    <location>
        <begin position="24"/>
        <end position="133"/>
    </location>
</feature>
<dbReference type="Proteomes" id="UP000184280">
    <property type="component" value="Unassembled WGS sequence"/>
</dbReference>
<dbReference type="AlphaFoldDB" id="A0A1M7LSC6"/>
<reference evidence="2 3" key="1">
    <citation type="submission" date="2016-11" db="EMBL/GenBank/DDBJ databases">
        <authorList>
            <person name="Jaros S."/>
            <person name="Januszkiewicz K."/>
            <person name="Wedrychowicz H."/>
        </authorList>
    </citation>
    <scope>NUCLEOTIDE SEQUENCE [LARGE SCALE GENOMIC DNA]</scope>
    <source>
        <strain evidence="2 3">BPI-34</strain>
    </source>
</reference>
<keyword evidence="1" id="KW-0732">Signal</keyword>
<evidence type="ECO:0000313" key="2">
    <source>
        <dbReference type="EMBL" id="SHM81117.1"/>
    </source>
</evidence>
<accession>A0A1M7LSC6</accession>
<protein>
    <recommendedName>
        <fullName evidence="4">Lipocalin-like domain-containing protein</fullName>
    </recommendedName>
</protein>
<gene>
    <name evidence="2" type="ORF">SAMN04488494_2682</name>
</gene>
<evidence type="ECO:0000256" key="1">
    <source>
        <dbReference type="SAM" id="SignalP"/>
    </source>
</evidence>
<evidence type="ECO:0008006" key="4">
    <source>
        <dbReference type="Google" id="ProtNLM"/>
    </source>
</evidence>
<dbReference type="EMBL" id="FRCJ01000006">
    <property type="protein sequence ID" value="SHM81117.1"/>
    <property type="molecule type" value="Genomic_DNA"/>
</dbReference>
<dbReference type="PROSITE" id="PS51257">
    <property type="entry name" value="PROKAR_LIPOPROTEIN"/>
    <property type="match status" value="1"/>
</dbReference>
<feature type="signal peptide" evidence="1">
    <location>
        <begin position="1"/>
        <end position="23"/>
    </location>
</feature>
<name>A0A1M7LSC6_XYLRU</name>